<proteinExistence type="predicted"/>
<reference evidence="1" key="2">
    <citation type="journal article" date="2024" name="Plant">
        <title>Genomic evolution and insights into agronomic trait innovations of Sesamum species.</title>
        <authorList>
            <person name="Miao H."/>
            <person name="Wang L."/>
            <person name="Qu L."/>
            <person name="Liu H."/>
            <person name="Sun Y."/>
            <person name="Le M."/>
            <person name="Wang Q."/>
            <person name="Wei S."/>
            <person name="Zheng Y."/>
            <person name="Lin W."/>
            <person name="Duan Y."/>
            <person name="Cao H."/>
            <person name="Xiong S."/>
            <person name="Wang X."/>
            <person name="Wei L."/>
            <person name="Li C."/>
            <person name="Ma Q."/>
            <person name="Ju M."/>
            <person name="Zhao R."/>
            <person name="Li G."/>
            <person name="Mu C."/>
            <person name="Tian Q."/>
            <person name="Mei H."/>
            <person name="Zhang T."/>
            <person name="Gao T."/>
            <person name="Zhang H."/>
        </authorList>
    </citation>
    <scope>NUCLEOTIDE SEQUENCE</scope>
    <source>
        <strain evidence="1">KEN1</strain>
    </source>
</reference>
<gene>
    <name evidence="1" type="ORF">Slati_3055800</name>
</gene>
<dbReference type="EMBL" id="JACGWN010000011">
    <property type="protein sequence ID" value="KAL0420329.1"/>
    <property type="molecule type" value="Genomic_DNA"/>
</dbReference>
<organism evidence="1">
    <name type="scientific">Sesamum latifolium</name>
    <dbReference type="NCBI Taxonomy" id="2727402"/>
    <lineage>
        <taxon>Eukaryota</taxon>
        <taxon>Viridiplantae</taxon>
        <taxon>Streptophyta</taxon>
        <taxon>Embryophyta</taxon>
        <taxon>Tracheophyta</taxon>
        <taxon>Spermatophyta</taxon>
        <taxon>Magnoliopsida</taxon>
        <taxon>eudicotyledons</taxon>
        <taxon>Gunneridae</taxon>
        <taxon>Pentapetalae</taxon>
        <taxon>asterids</taxon>
        <taxon>lamiids</taxon>
        <taxon>Lamiales</taxon>
        <taxon>Pedaliaceae</taxon>
        <taxon>Sesamum</taxon>
    </lineage>
</organism>
<reference evidence="1" key="1">
    <citation type="submission" date="2020-06" db="EMBL/GenBank/DDBJ databases">
        <authorList>
            <person name="Li T."/>
            <person name="Hu X."/>
            <person name="Zhang T."/>
            <person name="Song X."/>
            <person name="Zhang H."/>
            <person name="Dai N."/>
            <person name="Sheng W."/>
            <person name="Hou X."/>
            <person name="Wei L."/>
        </authorList>
    </citation>
    <scope>NUCLEOTIDE SEQUENCE</scope>
    <source>
        <strain evidence="1">KEN1</strain>
        <tissue evidence="1">Leaf</tissue>
    </source>
</reference>
<accession>A0AAW2UTY3</accession>
<sequence>MHPCAALRARALAYLKCPCSSEALGPHALASLTGWPRLASLPLCVSAAISEPADASLDGKGHPRPASALRRSATPVSCPLLTRCIRRPTPSSWPFYMPRPSSTAS</sequence>
<comment type="caution">
    <text evidence="1">The sequence shown here is derived from an EMBL/GenBank/DDBJ whole genome shotgun (WGS) entry which is preliminary data.</text>
</comment>
<dbReference type="AlphaFoldDB" id="A0AAW2UTY3"/>
<protein>
    <submittedName>
        <fullName evidence="1">Uncharacterized protein</fullName>
    </submittedName>
</protein>
<name>A0AAW2UTY3_9LAMI</name>
<evidence type="ECO:0000313" key="1">
    <source>
        <dbReference type="EMBL" id="KAL0420329.1"/>
    </source>
</evidence>